<proteinExistence type="predicted"/>
<name>B9XH73_PEDPL</name>
<reference evidence="1 2" key="1">
    <citation type="journal article" date="2011" name="J. Bacteriol.">
        <title>Genome sequence of 'Pedosphaera parvula' Ellin514, an aerobic Verrucomicrobial isolate from pasture soil.</title>
        <authorList>
            <person name="Kant R."/>
            <person name="van Passel M.W."/>
            <person name="Sangwan P."/>
            <person name="Palva A."/>
            <person name="Lucas S."/>
            <person name="Copeland A."/>
            <person name="Lapidus A."/>
            <person name="Glavina Del Rio T."/>
            <person name="Dalin E."/>
            <person name="Tice H."/>
            <person name="Bruce D."/>
            <person name="Goodwin L."/>
            <person name="Pitluck S."/>
            <person name="Chertkov O."/>
            <person name="Larimer F.W."/>
            <person name="Land M.L."/>
            <person name="Hauser L."/>
            <person name="Brettin T.S."/>
            <person name="Detter J.C."/>
            <person name="Han S."/>
            <person name="de Vos W.M."/>
            <person name="Janssen P.H."/>
            <person name="Smidt H."/>
        </authorList>
    </citation>
    <scope>NUCLEOTIDE SEQUENCE [LARGE SCALE GENOMIC DNA]</scope>
    <source>
        <strain evidence="1 2">Ellin514</strain>
    </source>
</reference>
<sequence length="61" mass="7058">MRPNQVQQRAQLLTALRMNFLSRFFGPVQSKMSLPMTSFIFKGTFGDDYINGLHKQQVAHE</sequence>
<dbReference type="AlphaFoldDB" id="B9XH73"/>
<evidence type="ECO:0000313" key="2">
    <source>
        <dbReference type="Proteomes" id="UP000003688"/>
    </source>
</evidence>
<dbReference type="STRING" id="320771.Cflav_PD3566"/>
<evidence type="ECO:0000313" key="1">
    <source>
        <dbReference type="EMBL" id="EEF60708.1"/>
    </source>
</evidence>
<accession>B9XH73</accession>
<comment type="caution">
    <text evidence="1">The sequence shown here is derived from an EMBL/GenBank/DDBJ whole genome shotgun (WGS) entry which is preliminary data.</text>
</comment>
<dbReference type="Proteomes" id="UP000003688">
    <property type="component" value="Unassembled WGS sequence"/>
</dbReference>
<protein>
    <submittedName>
        <fullName evidence="1">Uncharacterized protein</fullName>
    </submittedName>
</protein>
<keyword evidence="2" id="KW-1185">Reference proteome</keyword>
<dbReference type="EMBL" id="ABOX02000014">
    <property type="protein sequence ID" value="EEF60708.1"/>
    <property type="molecule type" value="Genomic_DNA"/>
</dbReference>
<gene>
    <name evidence="1" type="ORF">Cflav_PD3566</name>
</gene>
<organism evidence="1 2">
    <name type="scientific">Pedosphaera parvula (strain Ellin514)</name>
    <dbReference type="NCBI Taxonomy" id="320771"/>
    <lineage>
        <taxon>Bacteria</taxon>
        <taxon>Pseudomonadati</taxon>
        <taxon>Verrucomicrobiota</taxon>
        <taxon>Pedosphaerae</taxon>
        <taxon>Pedosphaerales</taxon>
        <taxon>Pedosphaeraceae</taxon>
        <taxon>Pedosphaera</taxon>
    </lineage>
</organism>